<evidence type="ECO:0000313" key="2">
    <source>
        <dbReference type="Proteomes" id="UP000674938"/>
    </source>
</evidence>
<dbReference type="AlphaFoldDB" id="A0A940SYA6"/>
<accession>A0A940SYA6</accession>
<sequence>MIIDIFLAFVGDSMMCLTFLQTTTSLRENWEINKRGYSKWIAEKAINLLIVL</sequence>
<dbReference type="Proteomes" id="UP000674938">
    <property type="component" value="Unassembled WGS sequence"/>
</dbReference>
<comment type="caution">
    <text evidence="1">The sequence shown here is derived from an EMBL/GenBank/DDBJ whole genome shotgun (WGS) entry which is preliminary data.</text>
</comment>
<gene>
    <name evidence="1" type="ORF">I6N95_24875</name>
</gene>
<organism evidence="1 2">
    <name type="scientific">Vagococcus allomyrinae</name>
    <dbReference type="NCBI Taxonomy" id="2794353"/>
    <lineage>
        <taxon>Bacteria</taxon>
        <taxon>Bacillati</taxon>
        <taxon>Bacillota</taxon>
        <taxon>Bacilli</taxon>
        <taxon>Lactobacillales</taxon>
        <taxon>Enterococcaceae</taxon>
        <taxon>Vagococcus</taxon>
    </lineage>
</organism>
<dbReference type="RefSeq" id="WP_209532571.1">
    <property type="nucleotide sequence ID" value="NZ_JAEEGA010000024.1"/>
</dbReference>
<name>A0A940SYA6_9ENTE</name>
<dbReference type="EMBL" id="JAEEGA010000024">
    <property type="protein sequence ID" value="MBP1044246.1"/>
    <property type="molecule type" value="Genomic_DNA"/>
</dbReference>
<protein>
    <submittedName>
        <fullName evidence="1">Uncharacterized protein</fullName>
    </submittedName>
</protein>
<evidence type="ECO:0000313" key="1">
    <source>
        <dbReference type="EMBL" id="MBP1044246.1"/>
    </source>
</evidence>
<reference evidence="1" key="1">
    <citation type="submission" date="2020-12" db="EMBL/GenBank/DDBJ databases">
        <title>Vagococcus allomyrinae sp. nov. and Enterococcus lavae sp. nov., isolated from the larvae of Allomyrina dichotoma.</title>
        <authorList>
            <person name="Lee S.D."/>
        </authorList>
    </citation>
    <scope>NUCLEOTIDE SEQUENCE</scope>
    <source>
        <strain evidence="1">BWB3-3</strain>
    </source>
</reference>
<keyword evidence="2" id="KW-1185">Reference proteome</keyword>
<proteinExistence type="predicted"/>